<gene>
    <name evidence="2" type="primary">DNAH1</name>
    <name evidence="2" type="ORF">RUM43_006447</name>
</gene>
<dbReference type="InterPro" id="IPR026983">
    <property type="entry name" value="DHC"/>
</dbReference>
<sequence length="191" mass="21781">MTSKYPGLIVLFFFTGAWVEDLVARINFLLRWIDKGIPPAFWISGFYFPQAFLTGTLQNFARKYIISIDSISFSFQILKEAPKARPEDGCCIFGLFIEGAQFDRKQGILAESRPKELHTEMPYIWLIPKEHYTLPPVGLYECPVYKTLTRAGTLSTTGHSTNYVLAIAIPTDKTQSHWIRRGVALFCALDY</sequence>
<name>A0AAN8S5G1_POLSC</name>
<dbReference type="InterPro" id="IPR043160">
    <property type="entry name" value="Dynein_C_barrel"/>
</dbReference>
<dbReference type="FunFam" id="3.10.490.20:FF:000001">
    <property type="entry name" value="dynein heavy chain 7, axonemal"/>
    <property type="match status" value="1"/>
</dbReference>
<organism evidence="2 3">
    <name type="scientific">Polyplax serrata</name>
    <name type="common">Common mouse louse</name>
    <dbReference type="NCBI Taxonomy" id="468196"/>
    <lineage>
        <taxon>Eukaryota</taxon>
        <taxon>Metazoa</taxon>
        <taxon>Ecdysozoa</taxon>
        <taxon>Arthropoda</taxon>
        <taxon>Hexapoda</taxon>
        <taxon>Insecta</taxon>
        <taxon>Pterygota</taxon>
        <taxon>Neoptera</taxon>
        <taxon>Paraneoptera</taxon>
        <taxon>Psocodea</taxon>
        <taxon>Troctomorpha</taxon>
        <taxon>Phthiraptera</taxon>
        <taxon>Anoplura</taxon>
        <taxon>Polyplacidae</taxon>
        <taxon>Polyplax</taxon>
    </lineage>
</organism>
<proteinExistence type="predicted"/>
<dbReference type="Gene3D" id="3.10.490.20">
    <property type="match status" value="1"/>
</dbReference>
<dbReference type="GO" id="GO:0007018">
    <property type="term" value="P:microtubule-based movement"/>
    <property type="evidence" value="ECO:0007669"/>
    <property type="project" value="InterPro"/>
</dbReference>
<feature type="domain" description="Dynein heavy chain C-terminal" evidence="1">
    <location>
        <begin position="16"/>
        <end position="187"/>
    </location>
</feature>
<dbReference type="GO" id="GO:0030286">
    <property type="term" value="C:dynein complex"/>
    <property type="evidence" value="ECO:0007669"/>
    <property type="project" value="InterPro"/>
</dbReference>
<dbReference type="EMBL" id="JAWJWE010000037">
    <property type="protein sequence ID" value="KAK6626142.1"/>
    <property type="molecule type" value="Genomic_DNA"/>
</dbReference>
<dbReference type="Gene3D" id="1.20.1270.280">
    <property type="match status" value="1"/>
</dbReference>
<evidence type="ECO:0000259" key="1">
    <source>
        <dbReference type="Pfam" id="PF18199"/>
    </source>
</evidence>
<dbReference type="GO" id="GO:0051959">
    <property type="term" value="F:dynein light intermediate chain binding"/>
    <property type="evidence" value="ECO:0007669"/>
    <property type="project" value="InterPro"/>
</dbReference>
<dbReference type="GO" id="GO:0045505">
    <property type="term" value="F:dynein intermediate chain binding"/>
    <property type="evidence" value="ECO:0007669"/>
    <property type="project" value="InterPro"/>
</dbReference>
<accession>A0AAN8S5G1</accession>
<dbReference type="AlphaFoldDB" id="A0AAN8S5G1"/>
<dbReference type="InterPro" id="IPR041228">
    <property type="entry name" value="Dynein_C"/>
</dbReference>
<comment type="caution">
    <text evidence="2">The sequence shown here is derived from an EMBL/GenBank/DDBJ whole genome shotgun (WGS) entry which is preliminary data.</text>
</comment>
<protein>
    <submittedName>
        <fullName evidence="2">Dynein heavy chain 1, axonemal</fullName>
    </submittedName>
</protein>
<reference evidence="2 3" key="1">
    <citation type="submission" date="2023-10" db="EMBL/GenBank/DDBJ databases">
        <title>Genomes of two closely related lineages of the louse Polyplax serrata with different host specificities.</title>
        <authorList>
            <person name="Martinu J."/>
            <person name="Tarabai H."/>
            <person name="Stefka J."/>
            <person name="Hypsa V."/>
        </authorList>
    </citation>
    <scope>NUCLEOTIDE SEQUENCE [LARGE SCALE GENOMIC DNA]</scope>
    <source>
        <strain evidence="2">HR10_N</strain>
    </source>
</reference>
<dbReference type="PANTHER" id="PTHR46961">
    <property type="entry name" value="DYNEIN HEAVY CHAIN 1, AXONEMAL-LIKE PROTEIN"/>
    <property type="match status" value="1"/>
</dbReference>
<dbReference type="Proteomes" id="UP001372834">
    <property type="component" value="Unassembled WGS sequence"/>
</dbReference>
<dbReference type="Pfam" id="PF18199">
    <property type="entry name" value="Dynein_C"/>
    <property type="match status" value="1"/>
</dbReference>
<dbReference type="PANTHER" id="PTHR46961:SF5">
    <property type="entry name" value="DYNEIN AXONEMAL HEAVY CHAIN 1"/>
    <property type="match status" value="1"/>
</dbReference>
<evidence type="ECO:0000313" key="2">
    <source>
        <dbReference type="EMBL" id="KAK6626142.1"/>
    </source>
</evidence>
<evidence type="ECO:0000313" key="3">
    <source>
        <dbReference type="Proteomes" id="UP001372834"/>
    </source>
</evidence>